<dbReference type="OrthoDB" id="2078085at2"/>
<sequence length="444" mass="48874">MDPLHEQAKRLGLNASVRDGREGRMGLGHEEARLLGYAELTGTGDDRVITHRYRFFLFHFEVLLTYKSAANCVYTARHARSGSLYTPVRTDCDGGEQWSLVEADDKTDDPKLRRARKAALRILYITGFDYGIVDIGIRSGEKPVLLALQPDAALDAAQAQRMAEALERYRRLEAADSGDAWKPPVLLGADPEFLLTNADGKVVPASVYLPRAGLAGCDLVRIAGKVHYPLAELRPVPSADPLQLVIHVRRALLAASELIPDSPGVKWLAGGMPAKGFALGGHIHISGTPLRAELLRAFDNYLALPLILIEDSRAASRRPRYGIPGDFRRQPHGGFEYRTLPSWLVSPKVAKGAIALAALIAKRYKSLRARPLHRAAVLRQYFAGDKAGLRAVVLPLLDDIRRLPEYTEYEPALEPLLAMIASGQSWDESRDIRAGWKIPVPADV</sequence>
<evidence type="ECO:0000313" key="1">
    <source>
        <dbReference type="EMBL" id="RKN86592.1"/>
    </source>
</evidence>
<comment type="caution">
    <text evidence="1">The sequence shown here is derived from an EMBL/GenBank/DDBJ whole genome shotgun (WGS) entry which is preliminary data.</text>
</comment>
<evidence type="ECO:0000313" key="2">
    <source>
        <dbReference type="Proteomes" id="UP000282311"/>
    </source>
</evidence>
<dbReference type="EMBL" id="RBAH01000001">
    <property type="protein sequence ID" value="RKN86592.1"/>
    <property type="molecule type" value="Genomic_DNA"/>
</dbReference>
<dbReference type="InterPro" id="IPR025681">
    <property type="entry name" value="COOH-NH2_lig"/>
</dbReference>
<accession>A0A3B0CN42</accession>
<dbReference type="RefSeq" id="WP_120745298.1">
    <property type="nucleotide sequence ID" value="NZ_RBAH01000001.1"/>
</dbReference>
<dbReference type="Pfam" id="PF14395">
    <property type="entry name" value="COOH-NH2_lig"/>
    <property type="match status" value="1"/>
</dbReference>
<name>A0A3B0CN42_9BACL</name>
<proteinExistence type="predicted"/>
<dbReference type="Proteomes" id="UP000282311">
    <property type="component" value="Unassembled WGS sequence"/>
</dbReference>
<gene>
    <name evidence="1" type="ORF">D7M11_01095</name>
</gene>
<reference evidence="1 2" key="1">
    <citation type="journal article" date="2007" name="Int. J. Syst. Evol. Microbiol.">
        <title>Paenibacillus ginsengarvi sp. nov., isolated from soil from ginseng cultivation.</title>
        <authorList>
            <person name="Yoon M.H."/>
            <person name="Ten L.N."/>
            <person name="Im W.T."/>
        </authorList>
    </citation>
    <scope>NUCLEOTIDE SEQUENCE [LARGE SCALE GENOMIC DNA]</scope>
    <source>
        <strain evidence="1 2">KCTC 13059</strain>
    </source>
</reference>
<organism evidence="1 2">
    <name type="scientific">Paenibacillus ginsengarvi</name>
    <dbReference type="NCBI Taxonomy" id="400777"/>
    <lineage>
        <taxon>Bacteria</taxon>
        <taxon>Bacillati</taxon>
        <taxon>Bacillota</taxon>
        <taxon>Bacilli</taxon>
        <taxon>Bacillales</taxon>
        <taxon>Paenibacillaceae</taxon>
        <taxon>Paenibacillus</taxon>
    </lineage>
</organism>
<keyword evidence="2" id="KW-1185">Reference proteome</keyword>
<dbReference type="AlphaFoldDB" id="A0A3B0CN42"/>
<protein>
    <recommendedName>
        <fullName evidence="3">PhiEco32-like amidoligase-type 2 protein</fullName>
    </recommendedName>
</protein>
<evidence type="ECO:0008006" key="3">
    <source>
        <dbReference type="Google" id="ProtNLM"/>
    </source>
</evidence>